<dbReference type="InterPro" id="IPR050765">
    <property type="entry name" value="Riboflavin_Biosynth_HTPR"/>
</dbReference>
<dbReference type="InterPro" id="IPR002734">
    <property type="entry name" value="RibDG_C"/>
</dbReference>
<dbReference type="GO" id="GO:0009231">
    <property type="term" value="P:riboflavin biosynthetic process"/>
    <property type="evidence" value="ECO:0007669"/>
    <property type="project" value="InterPro"/>
</dbReference>
<protein>
    <submittedName>
        <fullName evidence="2">Dihydrofolate reductase</fullName>
    </submittedName>
</protein>
<feature type="domain" description="Bacterial bifunctional deaminase-reductase C-terminal" evidence="1">
    <location>
        <begin position="3"/>
        <end position="175"/>
    </location>
</feature>
<dbReference type="RefSeq" id="WP_159544570.1">
    <property type="nucleotide sequence ID" value="NZ_CP047156.1"/>
</dbReference>
<accession>A0A7L4YMH8</accession>
<dbReference type="KEGG" id="eke:EK0264_08205"/>
<dbReference type="Gene3D" id="3.40.430.10">
    <property type="entry name" value="Dihydrofolate Reductase, subunit A"/>
    <property type="match status" value="1"/>
</dbReference>
<dbReference type="PANTHER" id="PTHR38011">
    <property type="entry name" value="DIHYDROFOLATE REDUCTASE FAMILY PROTEIN (AFU_ORTHOLOGUE AFUA_8G06820)"/>
    <property type="match status" value="1"/>
</dbReference>
<organism evidence="2 3">
    <name type="scientific">Epidermidibacterium keratini</name>
    <dbReference type="NCBI Taxonomy" id="1891644"/>
    <lineage>
        <taxon>Bacteria</taxon>
        <taxon>Bacillati</taxon>
        <taxon>Actinomycetota</taxon>
        <taxon>Actinomycetes</taxon>
        <taxon>Sporichthyales</taxon>
        <taxon>Sporichthyaceae</taxon>
        <taxon>Epidermidibacterium</taxon>
    </lineage>
</organism>
<sequence>MRKLAITQNITLDGRIEMLDDWFDPNDQDAELLAELMRQSASEEYLLLGRQTFEDFRGYWPKQTDDTTGITAHLNQVTKVAVSSSMTDPDWENSTVAVGDPVAIARDLKQGEGGDIVVTGSITLCHALLFGDVVDELRLFYYPVVQGRGRRLFPKEYAVPRLRLLDVQQFTSGVTYAAYSLLIDKEK</sequence>
<dbReference type="OrthoDB" id="7342392at2"/>
<dbReference type="EMBL" id="CP047156">
    <property type="protein sequence ID" value="QHC00262.1"/>
    <property type="molecule type" value="Genomic_DNA"/>
</dbReference>
<gene>
    <name evidence="2" type="ORF">EK0264_08205</name>
</gene>
<dbReference type="InterPro" id="IPR024072">
    <property type="entry name" value="DHFR-like_dom_sf"/>
</dbReference>
<evidence type="ECO:0000259" key="1">
    <source>
        <dbReference type="Pfam" id="PF01872"/>
    </source>
</evidence>
<reference evidence="2 3" key="1">
    <citation type="journal article" date="2018" name="Int. J. Syst. Evol. Microbiol.">
        <title>Epidermidibacterium keratini gen. nov., sp. nov., a member of the family Sporichthyaceae, isolated from keratin epidermis.</title>
        <authorList>
            <person name="Lee D.G."/>
            <person name="Trujillo M.E."/>
            <person name="Kang S."/>
            <person name="Nam J.J."/>
            <person name="Kim Y.J."/>
        </authorList>
    </citation>
    <scope>NUCLEOTIDE SEQUENCE [LARGE SCALE GENOMIC DNA]</scope>
    <source>
        <strain evidence="2 3">EPI-7</strain>
    </source>
</reference>
<dbReference type="SUPFAM" id="SSF53597">
    <property type="entry name" value="Dihydrofolate reductase-like"/>
    <property type="match status" value="1"/>
</dbReference>
<keyword evidence="3" id="KW-1185">Reference proteome</keyword>
<dbReference type="Proteomes" id="UP000463857">
    <property type="component" value="Chromosome"/>
</dbReference>
<dbReference type="PANTHER" id="PTHR38011:SF2">
    <property type="entry name" value="BIFUNCTIONAL DEAMINASE-REDUCTASE DOMAIN PROTEIN"/>
    <property type="match status" value="1"/>
</dbReference>
<name>A0A7L4YMH8_9ACTN</name>
<dbReference type="InParanoid" id="A0A7L4YMH8"/>
<dbReference type="Pfam" id="PF01872">
    <property type="entry name" value="RibD_C"/>
    <property type="match status" value="1"/>
</dbReference>
<evidence type="ECO:0000313" key="2">
    <source>
        <dbReference type="EMBL" id="QHC00262.1"/>
    </source>
</evidence>
<dbReference type="GO" id="GO:0008703">
    <property type="term" value="F:5-amino-6-(5-phosphoribosylamino)uracil reductase activity"/>
    <property type="evidence" value="ECO:0007669"/>
    <property type="project" value="InterPro"/>
</dbReference>
<proteinExistence type="predicted"/>
<dbReference type="AlphaFoldDB" id="A0A7L4YMH8"/>
<evidence type="ECO:0000313" key="3">
    <source>
        <dbReference type="Proteomes" id="UP000463857"/>
    </source>
</evidence>